<keyword evidence="12" id="KW-1015">Disulfide bond</keyword>
<keyword evidence="24" id="KW-0430">Lectin</keyword>
<evidence type="ECO:0000256" key="16">
    <source>
        <dbReference type="ARBA" id="ARBA00048679"/>
    </source>
</evidence>
<keyword evidence="2 17" id="KW-0723">Serine/threonine-protein kinase</keyword>
<dbReference type="SUPFAM" id="SSF56112">
    <property type="entry name" value="Protein kinase-like (PK-like)"/>
    <property type="match status" value="1"/>
</dbReference>
<dbReference type="FunFam" id="3.30.200.20:FF:000195">
    <property type="entry name" value="G-type lectin S-receptor-like serine/threonine-protein kinase"/>
    <property type="match status" value="1"/>
</dbReference>
<dbReference type="GO" id="GO:0004674">
    <property type="term" value="F:protein serine/threonine kinase activity"/>
    <property type="evidence" value="ECO:0007669"/>
    <property type="project" value="UniProtKB-KW"/>
</dbReference>
<evidence type="ECO:0000259" key="21">
    <source>
        <dbReference type="PROSITE" id="PS50011"/>
    </source>
</evidence>
<dbReference type="GO" id="GO:0030246">
    <property type="term" value="F:carbohydrate binding"/>
    <property type="evidence" value="ECO:0007669"/>
    <property type="project" value="UniProtKB-KW"/>
</dbReference>
<organism evidence="24 25">
    <name type="scientific">Vitis vinifera</name>
    <name type="common">Grape</name>
    <dbReference type="NCBI Taxonomy" id="29760"/>
    <lineage>
        <taxon>Eukaryota</taxon>
        <taxon>Viridiplantae</taxon>
        <taxon>Streptophyta</taxon>
        <taxon>Embryophyta</taxon>
        <taxon>Tracheophyta</taxon>
        <taxon>Spermatophyta</taxon>
        <taxon>Magnoliopsida</taxon>
        <taxon>eudicotyledons</taxon>
        <taxon>Gunneridae</taxon>
        <taxon>Pentapetalae</taxon>
        <taxon>rosids</taxon>
        <taxon>Vitales</taxon>
        <taxon>Vitaceae</taxon>
        <taxon>Viteae</taxon>
        <taxon>Vitis</taxon>
    </lineage>
</organism>
<dbReference type="Gene3D" id="1.10.510.10">
    <property type="entry name" value="Transferase(Phosphotransferase) domain 1"/>
    <property type="match status" value="1"/>
</dbReference>
<dbReference type="Pfam" id="PF07714">
    <property type="entry name" value="PK_Tyr_Ser-Thr"/>
    <property type="match status" value="1"/>
</dbReference>
<keyword evidence="5" id="KW-0812">Transmembrane</keyword>
<comment type="catalytic activity">
    <reaction evidence="16 17">
        <text>L-seryl-[protein] + ATP = O-phospho-L-seryl-[protein] + ADP + H(+)</text>
        <dbReference type="Rhea" id="RHEA:17989"/>
        <dbReference type="Rhea" id="RHEA-COMP:9863"/>
        <dbReference type="Rhea" id="RHEA-COMP:11604"/>
        <dbReference type="ChEBI" id="CHEBI:15378"/>
        <dbReference type="ChEBI" id="CHEBI:29999"/>
        <dbReference type="ChEBI" id="CHEBI:30616"/>
        <dbReference type="ChEBI" id="CHEBI:83421"/>
        <dbReference type="ChEBI" id="CHEBI:456216"/>
        <dbReference type="EC" id="2.7.11.1"/>
    </reaction>
</comment>
<dbReference type="Gene3D" id="2.90.10.10">
    <property type="entry name" value="Bulb-type lectin domain"/>
    <property type="match status" value="1"/>
</dbReference>
<evidence type="ECO:0000256" key="8">
    <source>
        <dbReference type="ARBA" id="ARBA00022777"/>
    </source>
</evidence>
<comment type="caution">
    <text evidence="24">The sequence shown here is derived from an EMBL/GenBank/DDBJ whole genome shotgun (WGS) entry which is preliminary data.</text>
</comment>
<dbReference type="Pfam" id="PF01453">
    <property type="entry name" value="B_lectin"/>
    <property type="match status" value="1"/>
</dbReference>
<name>A0A438G919_VITVI</name>
<dbReference type="InterPro" id="IPR001480">
    <property type="entry name" value="Bulb-type_lectin_dom"/>
</dbReference>
<dbReference type="PROSITE" id="PS50948">
    <property type="entry name" value="PAN"/>
    <property type="match status" value="1"/>
</dbReference>
<dbReference type="InterPro" id="IPR017441">
    <property type="entry name" value="Protein_kinase_ATP_BS"/>
</dbReference>
<dbReference type="InterPro" id="IPR000719">
    <property type="entry name" value="Prot_kinase_dom"/>
</dbReference>
<dbReference type="InterPro" id="IPR001245">
    <property type="entry name" value="Ser-Thr/Tyr_kinase_cat_dom"/>
</dbReference>
<dbReference type="Proteomes" id="UP000288805">
    <property type="component" value="Unassembled WGS sequence"/>
</dbReference>
<reference evidence="24 25" key="1">
    <citation type="journal article" date="2018" name="PLoS Genet.">
        <title>Population sequencing reveals clonal diversity and ancestral inbreeding in the grapevine cultivar Chardonnay.</title>
        <authorList>
            <person name="Roach M.J."/>
            <person name="Johnson D.L."/>
            <person name="Bohlmann J."/>
            <person name="van Vuuren H.J."/>
            <person name="Jones S.J."/>
            <person name="Pretorius I.S."/>
            <person name="Schmidt S.A."/>
            <person name="Borneman A.R."/>
        </authorList>
    </citation>
    <scope>NUCLEOTIDE SEQUENCE [LARGE SCALE GENOMIC DNA]</scope>
    <source>
        <strain evidence="25">cv. Chardonnay</strain>
        <tissue evidence="24">Leaf</tissue>
    </source>
</reference>
<evidence type="ECO:0000256" key="12">
    <source>
        <dbReference type="ARBA" id="ARBA00023157"/>
    </source>
</evidence>
<feature type="binding site" evidence="18">
    <location>
        <position position="547"/>
    </location>
    <ligand>
        <name>ATP</name>
        <dbReference type="ChEBI" id="CHEBI:30616"/>
    </ligand>
</feature>
<keyword evidence="9 17" id="KW-0067">ATP-binding</keyword>
<evidence type="ECO:0000256" key="7">
    <source>
        <dbReference type="ARBA" id="ARBA00022741"/>
    </source>
</evidence>
<keyword evidence="4 17" id="KW-0808">Transferase</keyword>
<evidence type="ECO:0000256" key="15">
    <source>
        <dbReference type="ARBA" id="ARBA00047899"/>
    </source>
</evidence>
<dbReference type="PIRSF" id="PIRSF000641">
    <property type="entry name" value="SRK"/>
    <property type="match status" value="1"/>
</dbReference>
<evidence type="ECO:0000256" key="13">
    <source>
        <dbReference type="ARBA" id="ARBA00023170"/>
    </source>
</evidence>
<evidence type="ECO:0000256" key="14">
    <source>
        <dbReference type="ARBA" id="ARBA00023180"/>
    </source>
</evidence>
<keyword evidence="13 24" id="KW-0675">Receptor</keyword>
<keyword evidence="11" id="KW-0472">Membrane</keyword>
<comment type="similarity">
    <text evidence="17">Belongs to the protein kinase superfamily. Ser/Thr protein kinase family.</text>
</comment>
<feature type="domain" description="Protein kinase" evidence="21">
    <location>
        <begin position="519"/>
        <end position="796"/>
    </location>
</feature>
<evidence type="ECO:0000256" key="18">
    <source>
        <dbReference type="PROSITE-ProRule" id="PRU10141"/>
    </source>
</evidence>
<keyword evidence="7 17" id="KW-0547">Nucleotide-binding</keyword>
<feature type="domain" description="Bulb-type lectin" evidence="22">
    <location>
        <begin position="20"/>
        <end position="143"/>
    </location>
</feature>
<dbReference type="CDD" id="cd01098">
    <property type="entry name" value="PAN_AP_plant"/>
    <property type="match status" value="1"/>
</dbReference>
<keyword evidence="10" id="KW-1133">Transmembrane helix</keyword>
<dbReference type="GO" id="GO:0106310">
    <property type="term" value="F:protein serine kinase activity"/>
    <property type="evidence" value="ECO:0007669"/>
    <property type="project" value="RHEA"/>
</dbReference>
<dbReference type="FunFam" id="2.90.10.10:FF:000004">
    <property type="entry name" value="G-type lectin S-receptor-like serine/threonine-protein kinase"/>
    <property type="match status" value="1"/>
</dbReference>
<dbReference type="InterPro" id="IPR024171">
    <property type="entry name" value="SRK-like_kinase"/>
</dbReference>
<dbReference type="PROSITE" id="PS50927">
    <property type="entry name" value="BULB_LECTIN"/>
    <property type="match status" value="1"/>
</dbReference>
<gene>
    <name evidence="24" type="primary">VvCHDp000712_40</name>
    <name evidence="24" type="ORF">CK203_056048</name>
</gene>
<evidence type="ECO:0000256" key="10">
    <source>
        <dbReference type="ARBA" id="ARBA00022989"/>
    </source>
</evidence>
<dbReference type="CDD" id="cd00028">
    <property type="entry name" value="B_lectin"/>
    <property type="match status" value="1"/>
</dbReference>
<evidence type="ECO:0000256" key="20">
    <source>
        <dbReference type="SAM" id="SignalP"/>
    </source>
</evidence>
<keyword evidence="14" id="KW-0325">Glycoprotein</keyword>
<keyword evidence="3" id="KW-0597">Phosphoprotein</keyword>
<feature type="region of interest" description="Disordered" evidence="19">
    <location>
        <begin position="799"/>
        <end position="833"/>
    </location>
</feature>
<dbReference type="FunFam" id="1.10.510.10:FF:000060">
    <property type="entry name" value="G-type lectin S-receptor-like serine/threonine-protein kinase"/>
    <property type="match status" value="1"/>
</dbReference>
<dbReference type="GO" id="GO:0016020">
    <property type="term" value="C:membrane"/>
    <property type="evidence" value="ECO:0007669"/>
    <property type="project" value="UniProtKB-SubCell"/>
</dbReference>
<evidence type="ECO:0000256" key="1">
    <source>
        <dbReference type="ARBA" id="ARBA00004479"/>
    </source>
</evidence>
<dbReference type="PANTHER" id="PTHR32444:SF183">
    <property type="entry name" value="APPLE DOMAIN-CONTAINING PROTEIN"/>
    <property type="match status" value="1"/>
</dbReference>
<evidence type="ECO:0000256" key="9">
    <source>
        <dbReference type="ARBA" id="ARBA00022840"/>
    </source>
</evidence>
<evidence type="ECO:0000259" key="23">
    <source>
        <dbReference type="PROSITE" id="PS50948"/>
    </source>
</evidence>
<dbReference type="Pfam" id="PF00954">
    <property type="entry name" value="S_locus_glycop"/>
    <property type="match status" value="1"/>
</dbReference>
<evidence type="ECO:0000256" key="5">
    <source>
        <dbReference type="ARBA" id="ARBA00022692"/>
    </source>
</evidence>
<feature type="domain" description="Apple" evidence="23">
    <location>
        <begin position="337"/>
        <end position="418"/>
    </location>
</feature>
<dbReference type="InterPro" id="IPR003609">
    <property type="entry name" value="Pan_app"/>
</dbReference>
<dbReference type="AlphaFoldDB" id="A0A438G919"/>
<dbReference type="InterPro" id="IPR000858">
    <property type="entry name" value="S_locus_glycoprot_dom"/>
</dbReference>
<accession>A0A438G919</accession>
<feature type="compositionally biased region" description="Low complexity" evidence="19">
    <location>
        <begin position="803"/>
        <end position="815"/>
    </location>
</feature>
<dbReference type="InterPro" id="IPR011009">
    <property type="entry name" value="Kinase-like_dom_sf"/>
</dbReference>
<dbReference type="SMART" id="SM00473">
    <property type="entry name" value="PAN_AP"/>
    <property type="match status" value="1"/>
</dbReference>
<evidence type="ECO:0000256" key="3">
    <source>
        <dbReference type="ARBA" id="ARBA00022553"/>
    </source>
</evidence>
<keyword evidence="8 17" id="KW-0418">Kinase</keyword>
<evidence type="ECO:0000256" key="4">
    <source>
        <dbReference type="ARBA" id="ARBA00022679"/>
    </source>
</evidence>
<dbReference type="PROSITE" id="PS00108">
    <property type="entry name" value="PROTEIN_KINASE_ST"/>
    <property type="match status" value="1"/>
</dbReference>
<evidence type="ECO:0000256" key="17">
    <source>
        <dbReference type="PIRNR" id="PIRNR000641"/>
    </source>
</evidence>
<dbReference type="PROSITE" id="PS00107">
    <property type="entry name" value="PROTEIN_KINASE_ATP"/>
    <property type="match status" value="1"/>
</dbReference>
<evidence type="ECO:0000313" key="25">
    <source>
        <dbReference type="Proteomes" id="UP000288805"/>
    </source>
</evidence>
<dbReference type="GO" id="GO:0048544">
    <property type="term" value="P:recognition of pollen"/>
    <property type="evidence" value="ECO:0007669"/>
    <property type="project" value="InterPro"/>
</dbReference>
<dbReference type="Gene3D" id="3.50.4.10">
    <property type="entry name" value="Hepatocyte Growth Factor"/>
    <property type="match status" value="1"/>
</dbReference>
<dbReference type="SMART" id="SM00108">
    <property type="entry name" value="B_lectin"/>
    <property type="match status" value="1"/>
</dbReference>
<dbReference type="InterPro" id="IPR008271">
    <property type="entry name" value="Ser/Thr_kinase_AS"/>
</dbReference>
<dbReference type="InterPro" id="IPR021820">
    <property type="entry name" value="S-locus_recpt_kinase_C"/>
</dbReference>
<dbReference type="FunFam" id="3.50.4.10:FF:000002">
    <property type="entry name" value="G-type lectin S-receptor-like serine/threonine-protein kinase"/>
    <property type="match status" value="1"/>
</dbReference>
<proteinExistence type="inferred from homology"/>
<protein>
    <recommendedName>
        <fullName evidence="17">Receptor-like serine/threonine-protein kinase</fullName>
        <ecNumber evidence="17">2.7.11.1</ecNumber>
    </recommendedName>
</protein>
<dbReference type="Gene3D" id="3.30.200.20">
    <property type="entry name" value="Phosphorylase Kinase, domain 1"/>
    <property type="match status" value="1"/>
</dbReference>
<sequence length="833" mass="93064">MGALPTLLLVFSIFRISIAVDTIALNQVVRDGEILTSAGGSFELGFFSPDDSNRRYLGIWYKKVSTMTVVWVANREIPLNDSSGVLKVTDQGTLAILNGSNTNFILWSSNSSRSARNPTAQLLDSGNLVMKDGNDDNPENFLWQSFDYPCNTLLPGMKLGRNTVTGLDRYLSAWKSVDDPSKGNFTYRLDPSGYPQLILRKGSAVTFRSGPWNGLRFSGFPELGSNPVYTYEFVFNEKEMYFRYELVNSSVVSRLVLNPDGSKQRVNWIDRTHGWILYSSAPMDSCDSYALCGVYGSCNINRSPKCECMEGFVPKFPNDWDMADWSNGCVRSTPLGCQNGEGFVKFSGVKLPDTRNSWFNRSMDLKECAAVCLSNCSCTAYTNLDIRDGGSGCLLWFGDLIDIREFNENGQELYVRMAASELATAALEEWQLQREETRVGHCWLGVKFGNNTPLSPLDLVSSEEEKAKEKRLVMNQVQVFSVLNWPQGTMGYNLEGGQKEDVELPLFDFATISKATNHFSIYNKLGEGGFGLVYKGTLQEEQEIAVKRLSKNSGQGLNEFKNEVIYISKLQHRNLVRLLGGCIHDEEKMLIYEYMPNKSLDSFIFDKTRSMELDWNKRFLIINGIARGLLYLHQDSRLRIIHRDLKADNVLLDEEMTPKISDFGIARSFGGNETEANTKRVVGTYGYMSPEYAIDGLYSTKSDVFSFGVLVLEIVSGKRNRGFSHPDHSLNLLGHAWTLYMEGRSMELIDSSVGDIHNLSQVLRLINVGLLCVQCGPDERPSMSSVVLMLSSDSTLPQPKEPGFFTGRGSTSSSGNQGPFSGNGITITMFDGR</sequence>
<dbReference type="PROSITE" id="PS50011">
    <property type="entry name" value="PROTEIN_KINASE_DOM"/>
    <property type="match status" value="1"/>
</dbReference>
<dbReference type="Pfam" id="PF11883">
    <property type="entry name" value="DUF3403"/>
    <property type="match status" value="1"/>
</dbReference>
<dbReference type="CDD" id="cd14066">
    <property type="entry name" value="STKc_IRAK"/>
    <property type="match status" value="1"/>
</dbReference>
<dbReference type="PANTHER" id="PTHR32444">
    <property type="entry name" value="BULB-TYPE LECTIN DOMAIN-CONTAINING PROTEIN"/>
    <property type="match status" value="1"/>
</dbReference>
<comment type="catalytic activity">
    <reaction evidence="15 17">
        <text>L-threonyl-[protein] + ATP = O-phospho-L-threonyl-[protein] + ADP + H(+)</text>
        <dbReference type="Rhea" id="RHEA:46608"/>
        <dbReference type="Rhea" id="RHEA-COMP:11060"/>
        <dbReference type="Rhea" id="RHEA-COMP:11605"/>
        <dbReference type="ChEBI" id="CHEBI:15378"/>
        <dbReference type="ChEBI" id="CHEBI:30013"/>
        <dbReference type="ChEBI" id="CHEBI:30616"/>
        <dbReference type="ChEBI" id="CHEBI:61977"/>
        <dbReference type="ChEBI" id="CHEBI:456216"/>
        <dbReference type="EC" id="2.7.11.1"/>
    </reaction>
</comment>
<evidence type="ECO:0000256" key="11">
    <source>
        <dbReference type="ARBA" id="ARBA00023136"/>
    </source>
</evidence>
<keyword evidence="6 20" id="KW-0732">Signal</keyword>
<feature type="chain" id="PRO_5019091370" description="Receptor-like serine/threonine-protein kinase" evidence="20">
    <location>
        <begin position="20"/>
        <end position="833"/>
    </location>
</feature>
<dbReference type="GO" id="GO:0005524">
    <property type="term" value="F:ATP binding"/>
    <property type="evidence" value="ECO:0007669"/>
    <property type="project" value="UniProtKB-UniRule"/>
</dbReference>
<dbReference type="Pfam" id="PF08276">
    <property type="entry name" value="PAN_2"/>
    <property type="match status" value="1"/>
</dbReference>
<feature type="compositionally biased region" description="Polar residues" evidence="19">
    <location>
        <begin position="816"/>
        <end position="826"/>
    </location>
</feature>
<evidence type="ECO:0000256" key="2">
    <source>
        <dbReference type="ARBA" id="ARBA00022527"/>
    </source>
</evidence>
<dbReference type="SUPFAM" id="SSF51110">
    <property type="entry name" value="alpha-D-mannose-specific plant lectins"/>
    <property type="match status" value="1"/>
</dbReference>
<evidence type="ECO:0000313" key="24">
    <source>
        <dbReference type="EMBL" id="RVW68702.1"/>
    </source>
</evidence>
<evidence type="ECO:0000259" key="22">
    <source>
        <dbReference type="PROSITE" id="PS50927"/>
    </source>
</evidence>
<dbReference type="InterPro" id="IPR036426">
    <property type="entry name" value="Bulb-type_lectin_dom_sf"/>
</dbReference>
<evidence type="ECO:0000256" key="19">
    <source>
        <dbReference type="SAM" id="MobiDB-lite"/>
    </source>
</evidence>
<evidence type="ECO:0000256" key="6">
    <source>
        <dbReference type="ARBA" id="ARBA00022729"/>
    </source>
</evidence>
<dbReference type="SMART" id="SM00220">
    <property type="entry name" value="S_TKc"/>
    <property type="match status" value="1"/>
</dbReference>
<dbReference type="EMBL" id="QGNW01000523">
    <property type="protein sequence ID" value="RVW68702.1"/>
    <property type="molecule type" value="Genomic_DNA"/>
</dbReference>
<feature type="signal peptide" evidence="20">
    <location>
        <begin position="1"/>
        <end position="19"/>
    </location>
</feature>
<comment type="subcellular location">
    <subcellularLocation>
        <location evidence="1">Membrane</location>
        <topology evidence="1">Single-pass type I membrane protein</topology>
    </subcellularLocation>
</comment>
<dbReference type="EC" id="2.7.11.1" evidence="17"/>